<dbReference type="InterPro" id="IPR016462">
    <property type="entry name" value="ModE"/>
</dbReference>
<evidence type="ECO:0000256" key="4">
    <source>
        <dbReference type="ARBA" id="ARBA00022737"/>
    </source>
</evidence>
<dbReference type="EMBL" id="CP027792">
    <property type="protein sequence ID" value="AVP58431.1"/>
    <property type="molecule type" value="Genomic_DNA"/>
</dbReference>
<dbReference type="InterPro" id="IPR005116">
    <property type="entry name" value="Transp-assoc_OB_typ1"/>
</dbReference>
<accession>A0A2P1NN02</accession>
<keyword evidence="4" id="KW-0677">Repeat</keyword>
<dbReference type="PROSITE" id="PS51866">
    <property type="entry name" value="MOP"/>
    <property type="match status" value="1"/>
</dbReference>
<protein>
    <submittedName>
        <fullName evidence="7">ModE family transcriptional regulator</fullName>
    </submittedName>
</protein>
<evidence type="ECO:0000256" key="2">
    <source>
        <dbReference type="ARBA" id="ARBA00022448"/>
    </source>
</evidence>
<dbReference type="SUPFAM" id="SSF50331">
    <property type="entry name" value="MOP-like"/>
    <property type="match status" value="1"/>
</dbReference>
<dbReference type="Gene3D" id="1.10.10.10">
    <property type="entry name" value="Winged helix-like DNA-binding domain superfamily/Winged helix DNA-binding domain"/>
    <property type="match status" value="1"/>
</dbReference>
<dbReference type="PANTHER" id="PTHR30432">
    <property type="entry name" value="TRANSCRIPTIONAL REGULATOR MODE"/>
    <property type="match status" value="1"/>
</dbReference>
<dbReference type="Pfam" id="PF03459">
    <property type="entry name" value="TOBE"/>
    <property type="match status" value="1"/>
</dbReference>
<dbReference type="AlphaFoldDB" id="A0A2P1NN02"/>
<keyword evidence="8" id="KW-1185">Reference proteome</keyword>
<dbReference type="InterPro" id="IPR004606">
    <property type="entry name" value="Mop_domain"/>
</dbReference>
<dbReference type="SUPFAM" id="SSF46785">
    <property type="entry name" value="Winged helix' DNA-binding domain"/>
    <property type="match status" value="1"/>
</dbReference>
<dbReference type="PANTHER" id="PTHR30432:SF1">
    <property type="entry name" value="DNA-BINDING TRANSCRIPTIONAL DUAL REGULATOR MODE"/>
    <property type="match status" value="1"/>
</dbReference>
<dbReference type="PIRSF" id="PIRSF005763">
    <property type="entry name" value="Txn_reg_ModE"/>
    <property type="match status" value="1"/>
</dbReference>
<reference evidence="8" key="1">
    <citation type="submission" date="2018-03" db="EMBL/GenBank/DDBJ databases">
        <title>Genome sequencing of Melaminivora sp. strain SC2-7.</title>
        <authorList>
            <person name="Kim S.-J."/>
            <person name="Heo J."/>
            <person name="Ahn J.-H."/>
            <person name="Kwon S.-W."/>
        </authorList>
    </citation>
    <scope>NUCLEOTIDE SEQUENCE [LARGE SCALE GENOMIC DNA]</scope>
    <source>
        <strain evidence="8">SC2-7</strain>
    </source>
</reference>
<dbReference type="GO" id="GO:0030151">
    <property type="term" value="F:molybdenum ion binding"/>
    <property type="evidence" value="ECO:0007669"/>
    <property type="project" value="UniProtKB-UniRule"/>
</dbReference>
<organism evidence="7 8">
    <name type="scientific">Pulveribacter suum</name>
    <dbReference type="NCBI Taxonomy" id="2116657"/>
    <lineage>
        <taxon>Bacteria</taxon>
        <taxon>Pseudomonadati</taxon>
        <taxon>Pseudomonadota</taxon>
        <taxon>Betaproteobacteria</taxon>
        <taxon>Burkholderiales</taxon>
        <taxon>Comamonadaceae</taxon>
        <taxon>Pulveribacter</taxon>
    </lineage>
</organism>
<dbReference type="Proteomes" id="UP000241829">
    <property type="component" value="Chromosome"/>
</dbReference>
<keyword evidence="3 5" id="KW-0500">Molybdenum</keyword>
<feature type="domain" description="Mop" evidence="6">
    <location>
        <begin position="122"/>
        <end position="192"/>
    </location>
</feature>
<dbReference type="InterPro" id="IPR000847">
    <property type="entry name" value="LysR_HTH_N"/>
</dbReference>
<dbReference type="InterPro" id="IPR051815">
    <property type="entry name" value="Molybdate_resp_trans_reg"/>
</dbReference>
<dbReference type="InterPro" id="IPR036390">
    <property type="entry name" value="WH_DNA-bd_sf"/>
</dbReference>
<dbReference type="KEGG" id="melm:C7H73_12650"/>
<evidence type="ECO:0000256" key="3">
    <source>
        <dbReference type="ARBA" id="ARBA00022505"/>
    </source>
</evidence>
<dbReference type="InterPro" id="IPR008995">
    <property type="entry name" value="Mo/tungstate-bd_C_term_dom"/>
</dbReference>
<sequence>MIASMHQPSASILQALGHGPADRRLAVLREIGAGGSISQAARVVGVSYKAAWQALDTLTNLAGVPLVERVVGGAGGGGARLTEAAHELLAAAGAMHAARAQLAAQLQPGAGPQAAALRLAVQTSMRNQWPCTVQALQASGPLVRVQLRGQLGAAAQLLLWARITRESCELLALREGAAVQALCKATAVRVLPAGQGAPAQSNQWPGRATRVARGELGDEVAAEAAGVQMVGFAPPASRLRPGSRVLLQMDESAVALMLAAP</sequence>
<dbReference type="GO" id="GO:0015689">
    <property type="term" value="P:molybdate ion transport"/>
    <property type="evidence" value="ECO:0007669"/>
    <property type="project" value="UniProtKB-UniRule"/>
</dbReference>
<dbReference type="InterPro" id="IPR036388">
    <property type="entry name" value="WH-like_DNA-bd_sf"/>
</dbReference>
<dbReference type="Gene3D" id="2.40.50.100">
    <property type="match status" value="1"/>
</dbReference>
<proteinExistence type="inferred from homology"/>
<evidence type="ECO:0000256" key="5">
    <source>
        <dbReference type="PIRNR" id="PIRNR005763"/>
    </source>
</evidence>
<gene>
    <name evidence="7" type="ORF">C7H73_12650</name>
</gene>
<dbReference type="GO" id="GO:0003700">
    <property type="term" value="F:DNA-binding transcription factor activity"/>
    <property type="evidence" value="ECO:0007669"/>
    <property type="project" value="InterPro"/>
</dbReference>
<keyword evidence="2 5" id="KW-0813">Transport</keyword>
<comment type="similarity">
    <text evidence="1 5">Belongs to the ModE family.</text>
</comment>
<dbReference type="OrthoDB" id="9800709at2"/>
<evidence type="ECO:0000313" key="8">
    <source>
        <dbReference type="Proteomes" id="UP000241829"/>
    </source>
</evidence>
<name>A0A2P1NN02_9BURK</name>
<evidence type="ECO:0000313" key="7">
    <source>
        <dbReference type="EMBL" id="AVP58431.1"/>
    </source>
</evidence>
<evidence type="ECO:0000259" key="6">
    <source>
        <dbReference type="PROSITE" id="PS51866"/>
    </source>
</evidence>
<evidence type="ECO:0000256" key="1">
    <source>
        <dbReference type="ARBA" id="ARBA00008110"/>
    </source>
</evidence>
<dbReference type="Pfam" id="PF00126">
    <property type="entry name" value="HTH_1"/>
    <property type="match status" value="1"/>
</dbReference>